<proteinExistence type="inferred from homology"/>
<reference evidence="6 7" key="1">
    <citation type="submission" date="2016-01" db="EMBL/GenBank/DDBJ databases">
        <title>The new phylogeny of the genus Mycobacterium.</title>
        <authorList>
            <person name="Tarcisio F."/>
            <person name="Conor M."/>
            <person name="Antonella G."/>
            <person name="Elisabetta G."/>
            <person name="Giulia F.S."/>
            <person name="Sara T."/>
            <person name="Anna F."/>
            <person name="Clotilde B."/>
            <person name="Roberto B."/>
            <person name="Veronica D.S."/>
            <person name="Fabio R."/>
            <person name="Monica P."/>
            <person name="Olivier J."/>
            <person name="Enrico T."/>
            <person name="Nicola S."/>
        </authorList>
    </citation>
    <scope>NUCLEOTIDE SEQUENCE [LARGE SCALE GENOMIC DNA]</scope>
    <source>
        <strain evidence="6 7">DSM 43505</strain>
    </source>
</reference>
<dbReference type="Proteomes" id="UP000193738">
    <property type="component" value="Unassembled WGS sequence"/>
</dbReference>
<feature type="domain" description="Sulfatase N-terminal" evidence="5">
    <location>
        <begin position="37"/>
        <end position="452"/>
    </location>
</feature>
<dbReference type="InterPro" id="IPR024607">
    <property type="entry name" value="Sulfatase_CS"/>
</dbReference>
<dbReference type="EMBL" id="LQOX01000006">
    <property type="protein sequence ID" value="ORV80199.1"/>
    <property type="molecule type" value="Genomic_DNA"/>
</dbReference>
<keyword evidence="4" id="KW-0106">Calcium</keyword>
<keyword evidence="7" id="KW-1185">Reference proteome</keyword>
<dbReference type="PROSITE" id="PS00523">
    <property type="entry name" value="SULFATASE_1"/>
    <property type="match status" value="1"/>
</dbReference>
<accession>A0A1X1W1X6</accession>
<dbReference type="Gene3D" id="3.30.1120.10">
    <property type="match status" value="1"/>
</dbReference>
<dbReference type="GO" id="GO:0046872">
    <property type="term" value="F:metal ion binding"/>
    <property type="evidence" value="ECO:0007669"/>
    <property type="project" value="UniProtKB-KW"/>
</dbReference>
<dbReference type="SUPFAM" id="SSF49899">
    <property type="entry name" value="Concanavalin A-like lectins/glucanases"/>
    <property type="match status" value="1"/>
</dbReference>
<dbReference type="PANTHER" id="PTHR42693:SF43">
    <property type="entry name" value="BLL2667 PROTEIN"/>
    <property type="match status" value="1"/>
</dbReference>
<dbReference type="InterPro" id="IPR017850">
    <property type="entry name" value="Alkaline_phosphatase_core_sf"/>
</dbReference>
<dbReference type="STRING" id="1777.AWC07_21585"/>
<evidence type="ECO:0000256" key="3">
    <source>
        <dbReference type="ARBA" id="ARBA00022801"/>
    </source>
</evidence>
<dbReference type="AlphaFoldDB" id="A0A1X1W1X6"/>
<organism evidence="6 7">
    <name type="scientific">Mycobacterium gastri</name>
    <dbReference type="NCBI Taxonomy" id="1777"/>
    <lineage>
        <taxon>Bacteria</taxon>
        <taxon>Bacillati</taxon>
        <taxon>Actinomycetota</taxon>
        <taxon>Actinomycetes</taxon>
        <taxon>Mycobacteriales</taxon>
        <taxon>Mycobacteriaceae</taxon>
        <taxon>Mycobacterium</taxon>
    </lineage>
</organism>
<dbReference type="PANTHER" id="PTHR42693">
    <property type="entry name" value="ARYLSULFATASE FAMILY MEMBER"/>
    <property type="match status" value="1"/>
</dbReference>
<dbReference type="InterPro" id="IPR050738">
    <property type="entry name" value="Sulfatase"/>
</dbReference>
<dbReference type="GO" id="GO:0016787">
    <property type="term" value="F:hydrolase activity"/>
    <property type="evidence" value="ECO:0007669"/>
    <property type="project" value="UniProtKB-KW"/>
</dbReference>
<keyword evidence="2" id="KW-0479">Metal-binding</keyword>
<evidence type="ECO:0000256" key="1">
    <source>
        <dbReference type="ARBA" id="ARBA00008779"/>
    </source>
</evidence>
<evidence type="ECO:0000313" key="7">
    <source>
        <dbReference type="Proteomes" id="UP000193738"/>
    </source>
</evidence>
<evidence type="ECO:0000256" key="4">
    <source>
        <dbReference type="ARBA" id="ARBA00022837"/>
    </source>
</evidence>
<evidence type="ECO:0000256" key="2">
    <source>
        <dbReference type="ARBA" id="ARBA00022723"/>
    </source>
</evidence>
<evidence type="ECO:0000259" key="5">
    <source>
        <dbReference type="Pfam" id="PF00884"/>
    </source>
</evidence>
<protein>
    <submittedName>
        <fullName evidence="6">Arylsulfatase</fullName>
    </submittedName>
</protein>
<dbReference type="InterPro" id="IPR013320">
    <property type="entry name" value="ConA-like_dom_sf"/>
</dbReference>
<comment type="similarity">
    <text evidence="1">Belongs to the sulfatase family.</text>
</comment>
<dbReference type="SUPFAM" id="SSF53649">
    <property type="entry name" value="Alkaline phosphatase-like"/>
    <property type="match status" value="1"/>
</dbReference>
<dbReference type="Pfam" id="PF00884">
    <property type="entry name" value="Sulfatase"/>
    <property type="match status" value="1"/>
</dbReference>
<sequence length="773" mass="84799">MLPIPDPQHVGLTTYDARDPNTKYPPITMLRPPAGAPNVLIVLLDDIGFGASSAFGGPCNTPVAERLASGGVKLNRFHTTALCSPTRQALLTGRNHHSVGMGAVTELATSAPGNSSVRPKNKAPIAETLKLNGYSTAQFGKCHEVPVWEVSPVGPFDQWPTGSGFEYFYGFVGGEANQYYPGLYECTTAVEPPKTPEEGYTLTEDLADRAVTWVRQQKALTPDKPFFMYFAPGATHAPHHVPKQWSDKYTGKFEEGWDVLREQIFARQKELGVIPENAELTKRHAEIPAWDDMPADLKPVLARQMEIYAGFLEQTDHEVGRVIDAIGDLGVLDDTLVFYIIGDNGASAEGTPNGCFNEMTTFNGLPGIETTEFLLSKIDDFGTPRAYNHYAVGWAHALCAPYQWTKQIASHWGGTRNGTIVHWPAGFDDKGKTRDQFHHVIDIAPTILEAAGLPAPTFVNGIQQAPLEGVSMLAMLRDNDAPETHDVQYFEIMGNRGIYHQGWTAVTKHRTPWLQDAPPFANDIWELYGPDDWTQAHNLAKENPDKLSELQRLWLIEAVKYNVVPLDDRSVERFNPDMAGRPQLIRGNHQLLFAGMRVSENCVVNVKNKSHSVTANVVVPETGANGVVITQGGSVGGWTLYAHEGKLKYCYSFFGIDYYIVAAEHPIPAGNHQVRMEFAYDGDGLAKGGTVTLYYDGKAVGNGRVDRTQPMAFSADEACDVGADSGSPASPEYGPTGNAFSGVIDWVQIDLGEDSHDHLITAKDRFNIAMTKQ</sequence>
<name>A0A1X1W1X6_MYCGS</name>
<gene>
    <name evidence="6" type="ORF">AWC07_21585</name>
</gene>
<comment type="caution">
    <text evidence="6">The sequence shown here is derived from an EMBL/GenBank/DDBJ whole genome shotgun (WGS) entry which is preliminary data.</text>
</comment>
<keyword evidence="3" id="KW-0378">Hydrolase</keyword>
<dbReference type="CDD" id="cd16025">
    <property type="entry name" value="PAS_like"/>
    <property type="match status" value="1"/>
</dbReference>
<dbReference type="InterPro" id="IPR000917">
    <property type="entry name" value="Sulfatase_N"/>
</dbReference>
<dbReference type="Gene3D" id="3.40.720.10">
    <property type="entry name" value="Alkaline Phosphatase, subunit A"/>
    <property type="match status" value="1"/>
</dbReference>
<evidence type="ECO:0000313" key="6">
    <source>
        <dbReference type="EMBL" id="ORV80199.1"/>
    </source>
</evidence>